<dbReference type="InterPro" id="IPR012938">
    <property type="entry name" value="Glc/Sorbosone_DH"/>
</dbReference>
<evidence type="ECO:0000259" key="1">
    <source>
        <dbReference type="Pfam" id="PF07995"/>
    </source>
</evidence>
<dbReference type="STRING" id="471514.AN477_06090"/>
<dbReference type="InterPro" id="IPR011042">
    <property type="entry name" value="6-blade_b-propeller_TolB-like"/>
</dbReference>
<name>A0A0P9CXS4_9BACL</name>
<evidence type="ECO:0000313" key="3">
    <source>
        <dbReference type="Proteomes" id="UP000050482"/>
    </source>
</evidence>
<comment type="caution">
    <text evidence="2">The sequence shown here is derived from an EMBL/GenBank/DDBJ whole genome shotgun (WGS) entry which is preliminary data.</text>
</comment>
<keyword evidence="3" id="KW-1185">Reference proteome</keyword>
<feature type="domain" description="Glucose/Sorbosone dehydrogenase" evidence="1">
    <location>
        <begin position="207"/>
        <end position="283"/>
    </location>
</feature>
<dbReference type="OrthoDB" id="9770043at2"/>
<dbReference type="Pfam" id="PF07995">
    <property type="entry name" value="GSDH"/>
    <property type="match status" value="1"/>
</dbReference>
<protein>
    <recommendedName>
        <fullName evidence="1">Glucose/Sorbosone dehydrogenase domain-containing protein</fullName>
    </recommendedName>
</protein>
<dbReference type="SUPFAM" id="SSF50952">
    <property type="entry name" value="Soluble quinoprotein glucose dehydrogenase"/>
    <property type="match status" value="1"/>
</dbReference>
<dbReference type="AlphaFoldDB" id="A0A0P9CXS4"/>
<dbReference type="Proteomes" id="UP000050482">
    <property type="component" value="Unassembled WGS sequence"/>
</dbReference>
<dbReference type="PATRIC" id="fig|471514.4.peg.4193"/>
<proteinExistence type="predicted"/>
<sequence length="433" mass="47002">MVAERKLNPEDIILPAGYKIEVFAKGLTCPINLIFTPHEDVLVADAGVSDGNGKVLKQTGDGFETIADGFHPPLTGINFHEGRIYVSHRGAVTVIEPNGEKQDILTGLPSLGDHHNNQVIFSSDGKMYFGQGNATNSGIVGEDNDWVRQHPFFHDYPGRSIRLTGQNFTTKDSRVPTAGRAEAKTGAYSPFGVPSKVREKVKGITAASGSILRANPDGSELELVAWGLRNPFRLKFDRQGRLYATNHGMDERGSRPVSNSPDELQLIQFGAWYGFPDYTGGLPVTLPQFKPKKQPQPSFLLAKHPMIPPAPITVFPPHSAAMGFDFNYNGNFAPIGDAYVAEYGPGRPGKKPVQNLGHCVSRLDIGTGRRKTFAKNRSGYSATYSGEGGFVRPVDVIFGPDGAMYVVDMGINRDGEGFVPGTGVIWCIRRTAS</sequence>
<dbReference type="PANTHER" id="PTHR33546">
    <property type="entry name" value="LARGE, MULTIFUNCTIONAL SECRETED PROTEIN-RELATED"/>
    <property type="match status" value="1"/>
</dbReference>
<accession>A0A0P9CXS4</accession>
<organism evidence="2 3">
    <name type="scientific">Alicyclobacillus ferrooxydans</name>
    <dbReference type="NCBI Taxonomy" id="471514"/>
    <lineage>
        <taxon>Bacteria</taxon>
        <taxon>Bacillati</taxon>
        <taxon>Bacillota</taxon>
        <taxon>Bacilli</taxon>
        <taxon>Bacillales</taxon>
        <taxon>Alicyclobacillaceae</taxon>
        <taxon>Alicyclobacillus</taxon>
    </lineage>
</organism>
<evidence type="ECO:0000313" key="2">
    <source>
        <dbReference type="EMBL" id="KPV44568.1"/>
    </source>
</evidence>
<dbReference type="InterPro" id="IPR011041">
    <property type="entry name" value="Quinoprot_gluc/sorb_DH_b-prop"/>
</dbReference>
<dbReference type="RefSeq" id="WP_054968282.1">
    <property type="nucleotide sequence ID" value="NZ_LJCO01000030.1"/>
</dbReference>
<reference evidence="2 3" key="1">
    <citation type="submission" date="2015-09" db="EMBL/GenBank/DDBJ databases">
        <title>Draft genome sequence of Alicyclobacillus ferrooxydans DSM 22381.</title>
        <authorList>
            <person name="Hemp J."/>
        </authorList>
    </citation>
    <scope>NUCLEOTIDE SEQUENCE [LARGE SCALE GENOMIC DNA]</scope>
    <source>
        <strain evidence="2 3">TC-34</strain>
    </source>
</reference>
<dbReference type="Gene3D" id="2.120.10.30">
    <property type="entry name" value="TolB, C-terminal domain"/>
    <property type="match status" value="1"/>
</dbReference>
<dbReference type="PANTHER" id="PTHR33546:SF1">
    <property type="entry name" value="LARGE, MULTIFUNCTIONAL SECRETED PROTEIN"/>
    <property type="match status" value="1"/>
</dbReference>
<gene>
    <name evidence="2" type="ORF">AN477_06090</name>
</gene>
<dbReference type="EMBL" id="LJCO01000030">
    <property type="protein sequence ID" value="KPV44568.1"/>
    <property type="molecule type" value="Genomic_DNA"/>
</dbReference>